<reference evidence="1 2" key="1">
    <citation type="journal article" date="2015" name="Genome Biol. Evol.">
        <title>Comparative Genomics of a Bacterivorous Green Alga Reveals Evolutionary Causalities and Consequences of Phago-Mixotrophic Mode of Nutrition.</title>
        <authorList>
            <person name="Burns J.A."/>
            <person name="Paasch A."/>
            <person name="Narechania A."/>
            <person name="Kim E."/>
        </authorList>
    </citation>
    <scope>NUCLEOTIDE SEQUENCE [LARGE SCALE GENOMIC DNA]</scope>
    <source>
        <strain evidence="1 2">PLY_AMNH</strain>
    </source>
</reference>
<protein>
    <submittedName>
        <fullName evidence="1">Uncharacterized protein</fullName>
    </submittedName>
</protein>
<gene>
    <name evidence="1" type="ORF">CYMTET_20176</name>
</gene>
<name>A0AAE0G4M5_9CHLO</name>
<evidence type="ECO:0000313" key="1">
    <source>
        <dbReference type="EMBL" id="KAK3271479.1"/>
    </source>
</evidence>
<sequence length="195" mass="21450">MADDGFFKGMVPFQLLIKAKELLSQCRQLCPMQELKCEEQCLQDEKCSAQKAQQPAVQSYLKLIAASAPRVDVKQPVVGSRGGTGSMADDGFFKGMVPFQLLIKAKELLSQCRQLCPMQELKCEEQCLQDEKCSAQKAQQPAVQSYLKLIAASAPRVVGGVLMDSSTVVPQHSTTHCKIHRTDDHPNTHQSVSCP</sequence>
<accession>A0AAE0G4M5</accession>
<evidence type="ECO:0000313" key="2">
    <source>
        <dbReference type="Proteomes" id="UP001190700"/>
    </source>
</evidence>
<proteinExistence type="predicted"/>
<dbReference type="EMBL" id="LGRX02009712">
    <property type="protein sequence ID" value="KAK3271479.1"/>
    <property type="molecule type" value="Genomic_DNA"/>
</dbReference>
<comment type="caution">
    <text evidence="1">The sequence shown here is derived from an EMBL/GenBank/DDBJ whole genome shotgun (WGS) entry which is preliminary data.</text>
</comment>
<keyword evidence="2" id="KW-1185">Reference proteome</keyword>
<dbReference type="AlphaFoldDB" id="A0AAE0G4M5"/>
<dbReference type="Proteomes" id="UP001190700">
    <property type="component" value="Unassembled WGS sequence"/>
</dbReference>
<organism evidence="1 2">
    <name type="scientific">Cymbomonas tetramitiformis</name>
    <dbReference type="NCBI Taxonomy" id="36881"/>
    <lineage>
        <taxon>Eukaryota</taxon>
        <taxon>Viridiplantae</taxon>
        <taxon>Chlorophyta</taxon>
        <taxon>Pyramimonadophyceae</taxon>
        <taxon>Pyramimonadales</taxon>
        <taxon>Pyramimonadaceae</taxon>
        <taxon>Cymbomonas</taxon>
    </lineage>
</organism>